<dbReference type="OrthoDB" id="384692at2759"/>
<feature type="compositionally biased region" description="Basic and acidic residues" evidence="2">
    <location>
        <begin position="1046"/>
        <end position="1081"/>
    </location>
</feature>
<feature type="compositionally biased region" description="Polar residues" evidence="2">
    <location>
        <begin position="67"/>
        <end position="91"/>
    </location>
</feature>
<keyword evidence="1" id="KW-0175">Coiled coil</keyword>
<feature type="coiled-coil region" evidence="1">
    <location>
        <begin position="507"/>
        <end position="534"/>
    </location>
</feature>
<feature type="region of interest" description="Disordered" evidence="2">
    <location>
        <begin position="1035"/>
        <end position="1132"/>
    </location>
</feature>
<feature type="compositionally biased region" description="Basic and acidic residues" evidence="2">
    <location>
        <begin position="1092"/>
        <end position="1118"/>
    </location>
</feature>
<protein>
    <recommendedName>
        <fullName evidence="5">Asparagine-rich protein</fullName>
    </recommendedName>
</protein>
<dbReference type="AlphaFoldDB" id="A0A0D9QRW2"/>
<feature type="compositionally biased region" description="Low complexity" evidence="2">
    <location>
        <begin position="92"/>
        <end position="104"/>
    </location>
</feature>
<feature type="compositionally biased region" description="Polar residues" evidence="2">
    <location>
        <begin position="1036"/>
        <end position="1045"/>
    </location>
</feature>
<accession>A0A0D9QRW2</accession>
<evidence type="ECO:0008006" key="5">
    <source>
        <dbReference type="Google" id="ProtNLM"/>
    </source>
</evidence>
<feature type="region of interest" description="Disordered" evidence="2">
    <location>
        <begin position="959"/>
        <end position="982"/>
    </location>
</feature>
<keyword evidence="4" id="KW-1185">Reference proteome</keyword>
<feature type="compositionally biased region" description="Polar residues" evidence="2">
    <location>
        <begin position="356"/>
        <end position="365"/>
    </location>
</feature>
<feature type="region of interest" description="Disordered" evidence="2">
    <location>
        <begin position="225"/>
        <end position="247"/>
    </location>
</feature>
<dbReference type="RefSeq" id="XP_012334926.1">
    <property type="nucleotide sequence ID" value="XM_012479503.1"/>
</dbReference>
<evidence type="ECO:0000256" key="2">
    <source>
        <dbReference type="SAM" id="MobiDB-lite"/>
    </source>
</evidence>
<name>A0A0D9QRW2_PLAFR</name>
<dbReference type="GeneID" id="24267182"/>
<evidence type="ECO:0000313" key="3">
    <source>
        <dbReference type="EMBL" id="KJP88416.1"/>
    </source>
</evidence>
<feature type="compositionally biased region" description="Low complexity" evidence="2">
    <location>
        <begin position="717"/>
        <end position="729"/>
    </location>
</feature>
<feature type="region of interest" description="Disordered" evidence="2">
    <location>
        <begin position="327"/>
        <end position="381"/>
    </location>
</feature>
<dbReference type="EMBL" id="KQ001661">
    <property type="protein sequence ID" value="KJP88416.1"/>
    <property type="molecule type" value="Genomic_DNA"/>
</dbReference>
<evidence type="ECO:0000256" key="1">
    <source>
        <dbReference type="SAM" id="Coils"/>
    </source>
</evidence>
<proteinExistence type="predicted"/>
<reference evidence="3 4" key="1">
    <citation type="submission" date="2014-03" db="EMBL/GenBank/DDBJ databases">
        <title>The Genome Sequence of Plasmodium fragile nilgiri.</title>
        <authorList>
            <consortium name="The Broad Institute Genomics Platform"/>
            <consortium name="The Broad Institute Genome Sequencing Center for Infectious Disease"/>
            <person name="Neafsey D."/>
            <person name="Duraisingh M."/>
            <person name="Young S.K."/>
            <person name="Zeng Q."/>
            <person name="Gargeya S."/>
            <person name="Abouelleil A."/>
            <person name="Alvarado L."/>
            <person name="Chapman S.B."/>
            <person name="Gainer-Dewar J."/>
            <person name="Goldberg J."/>
            <person name="Griggs A."/>
            <person name="Gujja S."/>
            <person name="Hansen M."/>
            <person name="Howarth C."/>
            <person name="Imamovic A."/>
            <person name="Larimer J."/>
            <person name="Pearson M."/>
            <person name="Poon T.W."/>
            <person name="Priest M."/>
            <person name="Roberts A."/>
            <person name="Saif S."/>
            <person name="Shea T."/>
            <person name="Sykes S."/>
            <person name="Wortman J."/>
            <person name="Nusbaum C."/>
            <person name="Birren B."/>
        </authorList>
    </citation>
    <scope>NUCLEOTIDE SEQUENCE [LARGE SCALE GENOMIC DNA]</scope>
    <source>
        <strain evidence="4">nilgiri</strain>
    </source>
</reference>
<feature type="region of interest" description="Disordered" evidence="2">
    <location>
        <begin position="67"/>
        <end position="108"/>
    </location>
</feature>
<gene>
    <name evidence="3" type="ORF">AK88_01868</name>
</gene>
<sequence length="1132" mass="128519">MASSQIRQFATLIDQLPCEADEYNLMENFEDYNKCFESSTHSNKGKKTDSFSPFNSNLSDYIKNISNSQVNPNGSNTSNRMKNSISLNYDDSSNVENNTNTQNKNSEEENLIRCHGNNINKSDSNSFANNDPVAYFDKDNMLYEHDVNINAMNSYDESNALFIYDNDLTKDAHSNYIETLNSEMDKRGCEHEESSGIPVCKKNMIEIIHCNNECLADAKFASDRSAASHNGSSGGGNNSRGNTDLRKKNGDVSLYNFSAPFNDKACKENGENIVYRYSPNTFPSNNDSYGMKKKVANFRKGAVPNKDEEHDVDQALHNCIDLALSGERKKESPHARAPLIEEKGENHEMNDEGMQEGTSINNPQRCDQKSNKRKGNKNVNVKNTIGENSTVIEYKDFCEMVKKCDEVNKNILFSKKAKVIKLDANKSLIIFPVNIHDYGDKYIAVNQKDLLEYISSSIEIENEDISSLKIKNYQKEKELQNMKAAYSMQTTNIHYLINRVIFKECEYENLKNKSLTLEQEINKLIQEINSLISQNKEGLYMQKAFIDYKCKCVLKLQELQPFLGEYYYDIFNYITSCRTLGQLSIWIPVFEMKTESLESIANNLIKVMLNGLGAPFNSSPQYFLSNKKLLKKSISIESEEDSFINNIAKRKIIDNYLVNHLNSFNTTKENNSHFSNCHSLCLNSEESSSFLGTEELFLNSSKFPSMHSVVQKNGVDNNNNRNNSSSNINGWRKANRREYFLNKLNRSNTTPEHFCVNNESYPNSDAHSTRNGRDFPTSHMQNNHHKIDAALTLEERQPVKRKQGGNNYEEKDMKKIRFTGKECSINDLSHDMLDGDKGERNEVGLLSKGEEPSFLDKACGESKPHRGYKTGTNVYTEVRDNLSEDTCRNDWCQKIHENEYDSQNEGNDDEDVVDVYNSMIESKSALTCWQTSQKEGSENEEFDDLIEVVNVDKMGDGTLPPNMDDERESAASSVVEVESDGREVLKGRSVSGTKHQMYINIDTDMEAEVEAKVDVDMDAEMEGDLNAGADALLNRQPVQHSSAKHSTQERRKDDAELEIPNKSEGEHEFMNHNGTAEERGSQVKCTPKNQKRAGEANKQKRFKKLDSAVEGRGQDTKKNRIKSKGRGEACHN</sequence>
<evidence type="ECO:0000313" key="4">
    <source>
        <dbReference type="Proteomes" id="UP000054561"/>
    </source>
</evidence>
<feature type="compositionally biased region" description="Basic and acidic residues" evidence="2">
    <location>
        <begin position="327"/>
        <end position="350"/>
    </location>
</feature>
<dbReference type="Proteomes" id="UP000054561">
    <property type="component" value="Unassembled WGS sequence"/>
</dbReference>
<feature type="region of interest" description="Disordered" evidence="2">
    <location>
        <begin position="712"/>
        <end position="731"/>
    </location>
</feature>
<dbReference type="VEuPathDB" id="PlasmoDB:AK88_01868"/>
<dbReference type="OMA" id="DQLPCEA"/>
<organism evidence="3 4">
    <name type="scientific">Plasmodium fragile</name>
    <dbReference type="NCBI Taxonomy" id="5857"/>
    <lineage>
        <taxon>Eukaryota</taxon>
        <taxon>Sar</taxon>
        <taxon>Alveolata</taxon>
        <taxon>Apicomplexa</taxon>
        <taxon>Aconoidasida</taxon>
        <taxon>Haemosporida</taxon>
        <taxon>Plasmodiidae</taxon>
        <taxon>Plasmodium</taxon>
        <taxon>Plasmodium (Plasmodium)</taxon>
    </lineage>
</organism>